<evidence type="ECO:0000313" key="3">
    <source>
        <dbReference type="EMBL" id="UEL47056.1"/>
    </source>
</evidence>
<sequence>MNGLEEQLQDISTSMENISSAVEELKENHDCGASFSGVGIVIIIVLICINNNIKKLTQAIRDKK</sequence>
<proteinExistence type="predicted"/>
<keyword evidence="2" id="KW-1133">Transmembrane helix</keyword>
<evidence type="ECO:0000256" key="2">
    <source>
        <dbReference type="SAM" id="Phobius"/>
    </source>
</evidence>
<dbReference type="AlphaFoldDB" id="A0AAX2ZDD3"/>
<reference evidence="3 4" key="1">
    <citation type="journal article" date="2023" name="Int. J. Syst. Evol. Microbiol.">
        <title>Terrisporobacter hibernicus sp. nov., isolated from bovine faeces in Northern Ireland.</title>
        <authorList>
            <person name="Mitchell M."/>
            <person name="Nguyen S.V."/>
            <person name="Connor M."/>
            <person name="Fairley D.J."/>
            <person name="Donoghue O."/>
            <person name="Marshall H."/>
            <person name="Koolman L."/>
            <person name="McMullan G."/>
            <person name="Schaffer K.E."/>
            <person name="McGrath J.W."/>
            <person name="Fanning S."/>
        </authorList>
    </citation>
    <scope>NUCLEOTIDE SEQUENCE [LARGE SCALE GENOMIC DNA]</scope>
    <source>
        <strain evidence="3 4">MCA3</strain>
    </source>
</reference>
<dbReference type="EMBL" id="CP081135">
    <property type="protein sequence ID" value="UEL47056.1"/>
    <property type="molecule type" value="Genomic_DNA"/>
</dbReference>
<dbReference type="KEGG" id="tem:JW646_15675"/>
<feature type="transmembrane region" description="Helical" evidence="2">
    <location>
        <begin position="33"/>
        <end position="53"/>
    </location>
</feature>
<evidence type="ECO:0008006" key="5">
    <source>
        <dbReference type="Google" id="ProtNLM"/>
    </source>
</evidence>
<dbReference type="Proteomes" id="UP001198983">
    <property type="component" value="Chromosome"/>
</dbReference>
<protein>
    <recommendedName>
        <fullName evidence="5">Methyl-accepting chemotaxis protein</fullName>
    </recommendedName>
</protein>
<evidence type="ECO:0000313" key="4">
    <source>
        <dbReference type="Proteomes" id="UP001198983"/>
    </source>
</evidence>
<keyword evidence="2" id="KW-0812">Transmembrane</keyword>
<keyword evidence="1" id="KW-0175">Coiled coil</keyword>
<feature type="coiled-coil region" evidence="1">
    <location>
        <begin position="1"/>
        <end position="28"/>
    </location>
</feature>
<keyword evidence="4" id="KW-1185">Reference proteome</keyword>
<organism evidence="3 4">
    <name type="scientific">Terrisporobacter hibernicus</name>
    <dbReference type="NCBI Taxonomy" id="2813371"/>
    <lineage>
        <taxon>Bacteria</taxon>
        <taxon>Bacillati</taxon>
        <taxon>Bacillota</taxon>
        <taxon>Clostridia</taxon>
        <taxon>Peptostreptococcales</taxon>
        <taxon>Peptostreptococcaceae</taxon>
        <taxon>Terrisporobacter</taxon>
    </lineage>
</organism>
<gene>
    <name evidence="3" type="ORF">JW646_15675</name>
</gene>
<keyword evidence="2" id="KW-0472">Membrane</keyword>
<evidence type="ECO:0000256" key="1">
    <source>
        <dbReference type="SAM" id="Coils"/>
    </source>
</evidence>
<dbReference type="RefSeq" id="WP_148556418.1">
    <property type="nucleotide sequence ID" value="NZ_CP081135.1"/>
</dbReference>
<accession>A0AAX2ZDD3</accession>
<name>A0AAX2ZDD3_9FIRM</name>